<evidence type="ECO:0000313" key="2">
    <source>
        <dbReference type="Proteomes" id="UP000183700"/>
    </source>
</evidence>
<comment type="caution">
    <text evidence="1">The sequence shown here is derived from an EMBL/GenBank/DDBJ whole genome shotgun (WGS) entry which is preliminary data.</text>
</comment>
<gene>
    <name evidence="1" type="ORF">RV00_GL001582</name>
</gene>
<organism evidence="1 2">
    <name type="scientific">Enterococcus devriesei</name>
    <dbReference type="NCBI Taxonomy" id="319970"/>
    <lineage>
        <taxon>Bacteria</taxon>
        <taxon>Bacillati</taxon>
        <taxon>Bacillota</taxon>
        <taxon>Bacilli</taxon>
        <taxon>Lactobacillales</taxon>
        <taxon>Enterococcaceae</taxon>
        <taxon>Enterococcus</taxon>
    </lineage>
</organism>
<accession>A0A1L8SW76</accession>
<protein>
    <submittedName>
        <fullName evidence="1">Uncharacterized protein</fullName>
    </submittedName>
</protein>
<keyword evidence="2" id="KW-1185">Reference proteome</keyword>
<dbReference type="STRING" id="319970.RV00_GL001582"/>
<dbReference type="Proteomes" id="UP000183700">
    <property type="component" value="Unassembled WGS sequence"/>
</dbReference>
<sequence length="184" mass="21389">MDNKSRNRKDYSGTVIGDIKVIGDTGKNTNQTNQILLVRNLLTGELKEVSASSLKAGRITGWKGSKAHKEHNKRISDKNKEKNAERLKIYSKQNGNKYGAKNLEKSHKKVSELKTNVGYWKNSIAKLGDKNITYDKTRKKWRVQIIFRGEFIVNKRFETYEEAVFERNKTYETIIYPYINELQK</sequence>
<dbReference type="OrthoDB" id="552713at2"/>
<dbReference type="RefSeq" id="WP_071861474.1">
    <property type="nucleotide sequence ID" value="NZ_JBHLVS010000031.1"/>
</dbReference>
<name>A0A1L8SW76_9ENTE</name>
<reference evidence="1 2" key="1">
    <citation type="submission" date="2014-12" db="EMBL/GenBank/DDBJ databases">
        <title>Draft genome sequences of 29 type strains of Enterococci.</title>
        <authorList>
            <person name="Zhong Z."/>
            <person name="Sun Z."/>
            <person name="Liu W."/>
            <person name="Zhang W."/>
            <person name="Zhang H."/>
        </authorList>
    </citation>
    <scope>NUCLEOTIDE SEQUENCE [LARGE SCALE GENOMIC DNA]</scope>
    <source>
        <strain evidence="1 2">DSM 22802</strain>
    </source>
</reference>
<proteinExistence type="predicted"/>
<dbReference type="AlphaFoldDB" id="A0A1L8SW76"/>
<evidence type="ECO:0000313" key="1">
    <source>
        <dbReference type="EMBL" id="OJG36223.1"/>
    </source>
</evidence>
<dbReference type="EMBL" id="JXKM01000003">
    <property type="protein sequence ID" value="OJG36223.1"/>
    <property type="molecule type" value="Genomic_DNA"/>
</dbReference>